<name>A0A1S2XNA6_CICAR</name>
<dbReference type="KEGG" id="cam:101515734"/>
<sequence length="552" mass="64873">MSYDFKTNFDELEWVIKIRDILNKELDDNEELFVSIFNVPKSLMASDPDSYIPQQVAIGPYHFWHQELYEMERYKIDSAKRFQNQLHSIKLEYVVDQLTMLEHRIRACYHKYLNFNVDTLMWMMVVDASFLLEFLQVYTIQDETMIVSFSSRMSHLVDYGGRKLAHNAILKDIVMLENQIPLFILRKMLEFKFESIELADDMLISMFIGLYKEISPFKMVEHDYLDIVVSECSHLLDFLYYMIVPKFEEQSDIIIELENRNNNKEENEKSYGNYLKIFLCEVWRLLSKLTSTLTRSFKKIMQFRAMKVFTWLPWTIISNLPGMGIIKQPVEYYFFSEEKEVNKAENENLNSEDIINKSLLMDEIAIPSITELSKSGVSFVATKGDISTICFDVKTTTLYLPSIGLDINTKVFMRNLVAYEASTASGPLVFARYIELMNGIIDTEDDARILREKGVILNHLKSDQELANLWNGMNKSIKLTRVPFLDKVIEDVNQHYNGKVSIKVWKLVKVYVFASWQFLIFLAVVFLLFLMSLQVFCSFYRCNARNRVKEIR</sequence>
<reference evidence="2" key="1">
    <citation type="journal article" date="2013" name="Nat. Biotechnol.">
        <title>Draft genome sequence of chickpea (Cicer arietinum) provides a resource for trait improvement.</title>
        <authorList>
            <person name="Varshney R.K."/>
            <person name="Song C."/>
            <person name="Saxena R.K."/>
            <person name="Azam S."/>
            <person name="Yu S."/>
            <person name="Sharpe A.G."/>
            <person name="Cannon S."/>
            <person name="Baek J."/>
            <person name="Rosen B.D."/>
            <person name="Tar'an B."/>
            <person name="Millan T."/>
            <person name="Zhang X."/>
            <person name="Ramsay L.D."/>
            <person name="Iwata A."/>
            <person name="Wang Y."/>
            <person name="Nelson W."/>
            <person name="Farmer A.D."/>
            <person name="Gaur P.M."/>
            <person name="Soderlund C."/>
            <person name="Penmetsa R.V."/>
            <person name="Xu C."/>
            <person name="Bharti A.K."/>
            <person name="He W."/>
            <person name="Winter P."/>
            <person name="Zhao S."/>
            <person name="Hane J.K."/>
            <person name="Carrasquilla-Garcia N."/>
            <person name="Condie J.A."/>
            <person name="Upadhyaya H.D."/>
            <person name="Luo M.C."/>
            <person name="Thudi M."/>
            <person name="Gowda C.L."/>
            <person name="Singh N.P."/>
            <person name="Lichtenzveig J."/>
            <person name="Gali K.K."/>
            <person name="Rubio J."/>
            <person name="Nadarajan N."/>
            <person name="Dolezel J."/>
            <person name="Bansal K.C."/>
            <person name="Xu X."/>
            <person name="Edwards D."/>
            <person name="Zhang G."/>
            <person name="Kahl G."/>
            <person name="Gil J."/>
            <person name="Singh K.B."/>
            <person name="Datta S.K."/>
            <person name="Jackson S.A."/>
            <person name="Wang J."/>
            <person name="Cook D.R."/>
        </authorList>
    </citation>
    <scope>NUCLEOTIDE SEQUENCE [LARGE SCALE GENOMIC DNA]</scope>
    <source>
        <strain evidence="2">cv. CDC Frontier</strain>
    </source>
</reference>
<evidence type="ECO:0000313" key="3">
    <source>
        <dbReference type="RefSeq" id="XP_004491977.1"/>
    </source>
</evidence>
<accession>A0A1S2XNA6</accession>
<reference evidence="3" key="2">
    <citation type="submission" date="2025-08" db="UniProtKB">
        <authorList>
            <consortium name="RefSeq"/>
        </authorList>
    </citation>
    <scope>IDENTIFICATION</scope>
    <source>
        <tissue evidence="3">Etiolated seedlings</tissue>
    </source>
</reference>
<dbReference type="PANTHER" id="PTHR31549">
    <property type="entry name" value="PROTEIN, PUTATIVE (DUF247)-RELATED-RELATED"/>
    <property type="match status" value="1"/>
</dbReference>
<dbReference type="eggNOG" id="ENOG502QPIE">
    <property type="taxonomic scope" value="Eukaryota"/>
</dbReference>
<protein>
    <submittedName>
        <fullName evidence="3">UPF0481 protein At3g02645</fullName>
    </submittedName>
</protein>
<dbReference type="Proteomes" id="UP000087171">
    <property type="component" value="Chromosome Ca3"/>
</dbReference>
<dbReference type="AlphaFoldDB" id="A0A1S2XNA6"/>
<keyword evidence="2" id="KW-1185">Reference proteome</keyword>
<proteinExistence type="predicted"/>
<organism evidence="2 3">
    <name type="scientific">Cicer arietinum</name>
    <name type="common">Chickpea</name>
    <name type="synonym">Garbanzo</name>
    <dbReference type="NCBI Taxonomy" id="3827"/>
    <lineage>
        <taxon>Eukaryota</taxon>
        <taxon>Viridiplantae</taxon>
        <taxon>Streptophyta</taxon>
        <taxon>Embryophyta</taxon>
        <taxon>Tracheophyta</taxon>
        <taxon>Spermatophyta</taxon>
        <taxon>Magnoliopsida</taxon>
        <taxon>eudicotyledons</taxon>
        <taxon>Gunneridae</taxon>
        <taxon>Pentapetalae</taxon>
        <taxon>rosids</taxon>
        <taxon>fabids</taxon>
        <taxon>Fabales</taxon>
        <taxon>Fabaceae</taxon>
        <taxon>Papilionoideae</taxon>
        <taxon>50 kb inversion clade</taxon>
        <taxon>NPAAA clade</taxon>
        <taxon>Hologalegina</taxon>
        <taxon>IRL clade</taxon>
        <taxon>Cicereae</taxon>
        <taxon>Cicer</taxon>
    </lineage>
</organism>
<dbReference type="PaxDb" id="3827-XP_004491977.1"/>
<evidence type="ECO:0000313" key="2">
    <source>
        <dbReference type="Proteomes" id="UP000087171"/>
    </source>
</evidence>
<dbReference type="GeneID" id="101515734"/>
<evidence type="ECO:0000256" key="1">
    <source>
        <dbReference type="SAM" id="Phobius"/>
    </source>
</evidence>
<dbReference type="OrthoDB" id="2356035at2759"/>
<feature type="transmembrane region" description="Helical" evidence="1">
    <location>
        <begin position="516"/>
        <end position="540"/>
    </location>
</feature>
<dbReference type="STRING" id="3827.A0A1S2XNA6"/>
<gene>
    <name evidence="3" type="primary">LOC101515734</name>
</gene>
<dbReference type="Pfam" id="PF03140">
    <property type="entry name" value="DUF247"/>
    <property type="match status" value="1"/>
</dbReference>
<dbReference type="RefSeq" id="XP_004491977.1">
    <property type="nucleotide sequence ID" value="XM_004491920.2"/>
</dbReference>
<dbReference type="InterPro" id="IPR004158">
    <property type="entry name" value="DUF247_pln"/>
</dbReference>
<keyword evidence="1" id="KW-0472">Membrane</keyword>
<dbReference type="PANTHER" id="PTHR31549:SF291">
    <property type="entry name" value="UPF0481 PLANT-LIKE PROTEIN"/>
    <property type="match status" value="1"/>
</dbReference>
<keyword evidence="1" id="KW-0812">Transmembrane</keyword>
<keyword evidence="1" id="KW-1133">Transmembrane helix</keyword>